<evidence type="ECO:0000313" key="4">
    <source>
        <dbReference type="Proteomes" id="UP000199444"/>
    </source>
</evidence>
<comment type="similarity">
    <text evidence="1">Belongs to the 4-hydroxybenzoyl-CoA thioesterase family.</text>
</comment>
<gene>
    <name evidence="3" type="ORF">SAMN05216231_3010</name>
</gene>
<proteinExistence type="inferred from homology"/>
<accession>A0A1H1ET32</accession>
<organism evidence="3 4">
    <name type="scientific">Virgibacillus salinus</name>
    <dbReference type="NCBI Taxonomy" id="553311"/>
    <lineage>
        <taxon>Bacteria</taxon>
        <taxon>Bacillati</taxon>
        <taxon>Bacillota</taxon>
        <taxon>Bacilli</taxon>
        <taxon>Bacillales</taxon>
        <taxon>Bacillaceae</taxon>
        <taxon>Virgibacillus</taxon>
    </lineage>
</organism>
<reference evidence="3 4" key="1">
    <citation type="submission" date="2016-10" db="EMBL/GenBank/DDBJ databases">
        <authorList>
            <person name="de Groot N.N."/>
        </authorList>
    </citation>
    <scope>NUCLEOTIDE SEQUENCE [LARGE SCALE GENOMIC DNA]</scope>
    <source>
        <strain evidence="3 4">CGMCC 1.10449</strain>
    </source>
</reference>
<dbReference type="GO" id="GO:0047617">
    <property type="term" value="F:fatty acyl-CoA hydrolase activity"/>
    <property type="evidence" value="ECO:0007669"/>
    <property type="project" value="TreeGrafter"/>
</dbReference>
<dbReference type="Gene3D" id="3.10.129.10">
    <property type="entry name" value="Hotdog Thioesterase"/>
    <property type="match status" value="1"/>
</dbReference>
<evidence type="ECO:0000313" key="3">
    <source>
        <dbReference type="EMBL" id="SDQ91276.1"/>
    </source>
</evidence>
<name>A0A1H1ET32_9BACI</name>
<protein>
    <submittedName>
        <fullName evidence="3">Acyl-CoA thioester hydrolase</fullName>
    </submittedName>
</protein>
<dbReference type="EMBL" id="FNKD01000003">
    <property type="protein sequence ID" value="SDQ91276.1"/>
    <property type="molecule type" value="Genomic_DNA"/>
</dbReference>
<keyword evidence="4" id="KW-1185">Reference proteome</keyword>
<evidence type="ECO:0000256" key="1">
    <source>
        <dbReference type="ARBA" id="ARBA00005953"/>
    </source>
</evidence>
<dbReference type="InterPro" id="IPR029069">
    <property type="entry name" value="HotDog_dom_sf"/>
</dbReference>
<dbReference type="RefSeq" id="WP_092493771.1">
    <property type="nucleotide sequence ID" value="NZ_FNKD01000003.1"/>
</dbReference>
<sequence>MTTSHEIEVYVRFCETDAAGHVNNTSYFFYLEEARLKYFDTLGIVEDERLNFILASTTCDYVAQAYAGQTLKVSTNVSKIGVKSFSVNHVITEADTGKEIAKGSAALVCFNYFEQRTKSIPASLRDNLESKIVKSTI</sequence>
<dbReference type="InterPro" id="IPR050563">
    <property type="entry name" value="4-hydroxybenzoyl-CoA_TE"/>
</dbReference>
<dbReference type="PANTHER" id="PTHR31793">
    <property type="entry name" value="4-HYDROXYBENZOYL-COA THIOESTERASE FAMILY MEMBER"/>
    <property type="match status" value="1"/>
</dbReference>
<evidence type="ECO:0000256" key="2">
    <source>
        <dbReference type="ARBA" id="ARBA00022801"/>
    </source>
</evidence>
<dbReference type="Proteomes" id="UP000199444">
    <property type="component" value="Unassembled WGS sequence"/>
</dbReference>
<dbReference type="PANTHER" id="PTHR31793:SF27">
    <property type="entry name" value="NOVEL THIOESTERASE SUPERFAMILY DOMAIN AND SAPOSIN A-TYPE DOMAIN CONTAINING PROTEIN (0610012H03RIK)"/>
    <property type="match status" value="1"/>
</dbReference>
<dbReference type="STRING" id="553311.SAMN05216231_3010"/>
<dbReference type="AlphaFoldDB" id="A0A1H1ET32"/>
<dbReference type="SUPFAM" id="SSF54637">
    <property type="entry name" value="Thioesterase/thiol ester dehydrase-isomerase"/>
    <property type="match status" value="1"/>
</dbReference>
<keyword evidence="2 3" id="KW-0378">Hydrolase</keyword>
<dbReference type="Pfam" id="PF13279">
    <property type="entry name" value="4HBT_2"/>
    <property type="match status" value="1"/>
</dbReference>
<dbReference type="CDD" id="cd00586">
    <property type="entry name" value="4HBT"/>
    <property type="match status" value="1"/>
</dbReference>